<name>A0A4P6HSC7_9BACT</name>
<evidence type="ECO:0000313" key="2">
    <source>
        <dbReference type="Proteomes" id="UP000293296"/>
    </source>
</evidence>
<gene>
    <name evidence="1" type="ORF">C3Y92_20295</name>
</gene>
<dbReference type="Proteomes" id="UP000293296">
    <property type="component" value="Plasmid pDCAR1"/>
</dbReference>
<keyword evidence="2" id="KW-1185">Reference proteome</keyword>
<evidence type="ECO:0008006" key="3">
    <source>
        <dbReference type="Google" id="ProtNLM"/>
    </source>
</evidence>
<sequence>MGLTNATLRYLAGKQAALGLRPGARLLDIGLSELRCHGDAAALAGFLDALAPDTGRAADDLAPFLEHCYLGDVCRRFGIDYVCYEVCGEQPFTFFDFNRDSVAEDQQGRYDLIFNLGTSEHILNQYNFFKSVHELCAVGGVMLHILPFSGYLHHGFFNYQPKLFFRLAEHNGYAVTDFQVADEDVVQRLDAIIRDNASQPDIDRVAASHACSQASIHVALRKDADVPFAPPSDHVFIGVEPGLRAGLAIGPDGPQARALLADFPHLAARTRCLWTTRAPAGPEAGPIPTRPAPRTLAELQAACSTLVIADRDDPVLMGLGRADIVPWVDGDVLRAILSGRAACLPAGGEVAAMLARQPVLKTWLGRIYDNDPAKAGTTLEGITVRQLPDAATLAEEVDVLVVASEAHQRAIMAQLEPFRRLGGTVLAKGRFLRLMQDLCAEALPRT</sequence>
<dbReference type="OrthoDB" id="5521068at2"/>
<protein>
    <recommendedName>
        <fullName evidence="3">Methyltransferase type 11 domain-containing protein</fullName>
    </recommendedName>
</protein>
<dbReference type="Gene3D" id="3.40.50.150">
    <property type="entry name" value="Vaccinia Virus protein VP39"/>
    <property type="match status" value="1"/>
</dbReference>
<proteinExistence type="predicted"/>
<dbReference type="RefSeq" id="WP_129356070.1">
    <property type="nucleotide sequence ID" value="NZ_CP026539.1"/>
</dbReference>
<dbReference type="AlphaFoldDB" id="A0A4P6HSC7"/>
<dbReference type="SUPFAM" id="SSF53335">
    <property type="entry name" value="S-adenosyl-L-methionine-dependent methyltransferases"/>
    <property type="match status" value="1"/>
</dbReference>
<dbReference type="KEGG" id="dcb:C3Y92_20295"/>
<accession>A0A4P6HSC7</accession>
<reference evidence="1 2" key="1">
    <citation type="submission" date="2018-02" db="EMBL/GenBank/DDBJ databases">
        <title>Genome sequence of Desulfovibrio carbinolicus DSM 3852.</title>
        <authorList>
            <person name="Wilbanks E."/>
            <person name="Skennerton C.T."/>
            <person name="Orphan V.J."/>
        </authorList>
    </citation>
    <scope>NUCLEOTIDE SEQUENCE [LARGE SCALE GENOMIC DNA]</scope>
    <source>
        <strain evidence="1 2">DSM 3852</strain>
        <plasmid evidence="2">pdcar1</plasmid>
    </source>
</reference>
<dbReference type="GeneID" id="39472035"/>
<evidence type="ECO:0000313" key="1">
    <source>
        <dbReference type="EMBL" id="QAZ69614.1"/>
    </source>
</evidence>
<dbReference type="InterPro" id="IPR029063">
    <property type="entry name" value="SAM-dependent_MTases_sf"/>
</dbReference>
<organism evidence="1 2">
    <name type="scientific">Solidesulfovibrio carbinolicus</name>
    <dbReference type="NCBI Taxonomy" id="296842"/>
    <lineage>
        <taxon>Bacteria</taxon>
        <taxon>Pseudomonadati</taxon>
        <taxon>Thermodesulfobacteriota</taxon>
        <taxon>Desulfovibrionia</taxon>
        <taxon>Desulfovibrionales</taxon>
        <taxon>Desulfovibrionaceae</taxon>
        <taxon>Solidesulfovibrio</taxon>
    </lineage>
</organism>
<dbReference type="EMBL" id="CP026539">
    <property type="protein sequence ID" value="QAZ69614.1"/>
    <property type="molecule type" value="Genomic_DNA"/>
</dbReference>
<keyword evidence="1" id="KW-0614">Plasmid</keyword>
<geneLocation type="plasmid" evidence="2">
    <name>pdcar1</name>
</geneLocation>